<accession>A0ACC0Z3L8</accession>
<organism evidence="1 2">
    <name type="scientific">Pistacia integerrima</name>
    <dbReference type="NCBI Taxonomy" id="434235"/>
    <lineage>
        <taxon>Eukaryota</taxon>
        <taxon>Viridiplantae</taxon>
        <taxon>Streptophyta</taxon>
        <taxon>Embryophyta</taxon>
        <taxon>Tracheophyta</taxon>
        <taxon>Spermatophyta</taxon>
        <taxon>Magnoliopsida</taxon>
        <taxon>eudicotyledons</taxon>
        <taxon>Gunneridae</taxon>
        <taxon>Pentapetalae</taxon>
        <taxon>rosids</taxon>
        <taxon>malvids</taxon>
        <taxon>Sapindales</taxon>
        <taxon>Anacardiaceae</taxon>
        <taxon>Pistacia</taxon>
    </lineage>
</organism>
<comment type="caution">
    <text evidence="1">The sequence shown here is derived from an EMBL/GenBank/DDBJ whole genome shotgun (WGS) entry which is preliminary data.</text>
</comment>
<dbReference type="Proteomes" id="UP001163603">
    <property type="component" value="Chromosome 3"/>
</dbReference>
<gene>
    <name evidence="1" type="ORF">Pint_05717</name>
</gene>
<evidence type="ECO:0000313" key="2">
    <source>
        <dbReference type="Proteomes" id="UP001163603"/>
    </source>
</evidence>
<protein>
    <submittedName>
        <fullName evidence="1">Uncharacterized protein</fullName>
    </submittedName>
</protein>
<sequence>MVVATLIATVTFTAAVTMPGGYQSEKGPDQGTAFLRRKAAFQAFVITNATAFVLSLAAVFLHFFAALNLSALWLYRAYTRSLISHGIEAMMVAFSAGTYAVLSPSLGFAVATCLIGLSLLLVTNTIAAMKTYF</sequence>
<evidence type="ECO:0000313" key="1">
    <source>
        <dbReference type="EMBL" id="KAJ0045502.1"/>
    </source>
</evidence>
<keyword evidence="2" id="KW-1185">Reference proteome</keyword>
<proteinExistence type="predicted"/>
<dbReference type="EMBL" id="CM047738">
    <property type="protein sequence ID" value="KAJ0045502.1"/>
    <property type="molecule type" value="Genomic_DNA"/>
</dbReference>
<reference evidence="2" key="1">
    <citation type="journal article" date="2023" name="G3 (Bethesda)">
        <title>Genome assembly and association tests identify interacting loci associated with vigor, precocity, and sex in interspecific pistachio rootstocks.</title>
        <authorList>
            <person name="Palmer W."/>
            <person name="Jacygrad E."/>
            <person name="Sagayaradj S."/>
            <person name="Cavanaugh K."/>
            <person name="Han R."/>
            <person name="Bertier L."/>
            <person name="Beede B."/>
            <person name="Kafkas S."/>
            <person name="Golino D."/>
            <person name="Preece J."/>
            <person name="Michelmore R."/>
        </authorList>
    </citation>
    <scope>NUCLEOTIDE SEQUENCE [LARGE SCALE GENOMIC DNA]</scope>
</reference>
<name>A0ACC0Z3L8_9ROSI</name>